<dbReference type="CDD" id="cd02000">
    <property type="entry name" value="TPP_E1_PDC_ADC_BCADC"/>
    <property type="match status" value="1"/>
</dbReference>
<evidence type="ECO:0000256" key="5">
    <source>
        <dbReference type="SAM" id="MobiDB-lite"/>
    </source>
</evidence>
<evidence type="ECO:0000256" key="1">
    <source>
        <dbReference type="ARBA" id="ARBA00001964"/>
    </source>
</evidence>
<evidence type="ECO:0000256" key="3">
    <source>
        <dbReference type="ARBA" id="ARBA00023052"/>
    </source>
</evidence>
<dbReference type="InterPro" id="IPR029061">
    <property type="entry name" value="THDP-binding"/>
</dbReference>
<comment type="similarity">
    <text evidence="4">Belongs to the BCKDHA family.</text>
</comment>
<comment type="function">
    <text evidence="4">The branched-chain alpha-keto dehydrogenase complex catalyzes the overall conversion of alpha-keto acids to acyl-CoA and CO(2). It contains multiple copies of three enzymatic components: branched-chain alpha-keto acid decarboxylase (E1), lipoamide acyltransferase (E2) and lipoamide dehydrogenase (E3).</text>
</comment>
<dbReference type="HOGENOM" id="CLU_029393_1_0_9"/>
<evidence type="ECO:0000256" key="2">
    <source>
        <dbReference type="ARBA" id="ARBA00023002"/>
    </source>
</evidence>
<dbReference type="AlphaFoldDB" id="G8TUF8"/>
<dbReference type="EMBL" id="CP003179">
    <property type="protein sequence ID" value="AEW06920.1"/>
    <property type="molecule type" value="Genomic_DNA"/>
</dbReference>
<dbReference type="InterPro" id="IPR050771">
    <property type="entry name" value="Alpha-ketoacid_DH_E1_comp"/>
</dbReference>
<dbReference type="GO" id="GO:0003863">
    <property type="term" value="F:branched-chain 2-oxo acid dehydrogenase activity"/>
    <property type="evidence" value="ECO:0007669"/>
    <property type="project" value="UniProtKB-EC"/>
</dbReference>
<accession>G8TUF8</accession>
<comment type="catalytic activity">
    <reaction evidence="4">
        <text>N(6)-[(R)-lipoyl]-L-lysyl-[protein] + 3-methyl-2-oxobutanoate + H(+) = N(6)-[(R)-S(8)-2-methylpropanoyldihydrolipoyl]-L-lysyl-[protein] + CO2</text>
        <dbReference type="Rhea" id="RHEA:13457"/>
        <dbReference type="Rhea" id="RHEA-COMP:10474"/>
        <dbReference type="Rhea" id="RHEA-COMP:10497"/>
        <dbReference type="ChEBI" id="CHEBI:11851"/>
        <dbReference type="ChEBI" id="CHEBI:15378"/>
        <dbReference type="ChEBI" id="CHEBI:16526"/>
        <dbReference type="ChEBI" id="CHEBI:83099"/>
        <dbReference type="ChEBI" id="CHEBI:83142"/>
        <dbReference type="EC" id="1.2.4.4"/>
    </reaction>
</comment>
<keyword evidence="3 4" id="KW-0786">Thiamine pyrophosphate</keyword>
<dbReference type="Proteomes" id="UP000005439">
    <property type="component" value="Chromosome"/>
</dbReference>
<protein>
    <recommendedName>
        <fullName evidence="4">2-oxoisovalerate dehydrogenase subunit alpha</fullName>
        <ecNumber evidence="4">1.2.4.4</ecNumber>
    </recommendedName>
    <alternativeName>
        <fullName evidence="4">Branched-chain alpha-keto acid dehydrogenase E1 component alpha chain</fullName>
    </alternativeName>
</protein>
<evidence type="ECO:0000259" key="6">
    <source>
        <dbReference type="Pfam" id="PF00676"/>
    </source>
</evidence>
<reference evidence="8" key="1">
    <citation type="submission" date="2011-12" db="EMBL/GenBank/DDBJ databases">
        <title>The complete genome of chromosome of Sulfobacillus acidophilus DSM 10332.</title>
        <authorList>
            <person name="Lucas S."/>
            <person name="Han J."/>
            <person name="Lapidus A."/>
            <person name="Bruce D."/>
            <person name="Goodwin L."/>
            <person name="Pitluck S."/>
            <person name="Peters L."/>
            <person name="Kyrpides N."/>
            <person name="Mavromatis K."/>
            <person name="Ivanova N."/>
            <person name="Mikhailova N."/>
            <person name="Chertkov O."/>
            <person name="Saunders E."/>
            <person name="Detter J.C."/>
            <person name="Tapia R."/>
            <person name="Han C."/>
            <person name="Land M."/>
            <person name="Hauser L."/>
            <person name="Markowitz V."/>
            <person name="Cheng J.-F."/>
            <person name="Hugenholtz P."/>
            <person name="Woyke T."/>
            <person name="Wu D."/>
            <person name="Pukall R."/>
            <person name="Gehrich-Schroeter G."/>
            <person name="Schneider S."/>
            <person name="Klenk H.-P."/>
            <person name="Eisen J.A."/>
        </authorList>
    </citation>
    <scope>NUCLEOTIDE SEQUENCE [LARGE SCALE GENOMIC DNA]</scope>
    <source>
        <strain evidence="8">ATCC 700253 / DSM 10332 / NAL</strain>
    </source>
</reference>
<comment type="cofactor">
    <cofactor evidence="1 4">
        <name>thiamine diphosphate</name>
        <dbReference type="ChEBI" id="CHEBI:58937"/>
    </cofactor>
</comment>
<keyword evidence="2 4" id="KW-0560">Oxidoreductase</keyword>
<feature type="region of interest" description="Disordered" evidence="5">
    <location>
        <begin position="313"/>
        <end position="334"/>
    </location>
</feature>
<dbReference type="GO" id="GO:0009083">
    <property type="term" value="P:branched-chain amino acid catabolic process"/>
    <property type="evidence" value="ECO:0007669"/>
    <property type="project" value="TreeGrafter"/>
</dbReference>
<evidence type="ECO:0000313" key="8">
    <source>
        <dbReference type="Proteomes" id="UP000005439"/>
    </source>
</evidence>
<dbReference type="InterPro" id="IPR001017">
    <property type="entry name" value="DH_E1"/>
</dbReference>
<dbReference type="PATRIC" id="fig|679936.5.peg.3605"/>
<dbReference type="STRING" id="679936.Sulac_3483"/>
<gene>
    <name evidence="7" type="ordered locus">Sulac_3483</name>
</gene>
<sequence length="334" mass="36799">MPHDAGATNWDLPLDQIHTLYYYMVLSRALDQRIWILNRQGKSAFVISGQGQEGVQAGAALALDPQVDWLAPYYRDLTLVMAFGMTPEEIMLAQLAKRDDPSSGGRQMPAHFGHPAKHILTGSSPVATQVPHAVGMAWAMKLQHHPGVVLTSLGEGSTNQGEFHEALNFAAVVKAPVIILVENNGYAISVPQRREMAIQDVALRAKAYGIPGVVVRGSDPLAVYQVVKEARQRALAGEGPTLIEAKTHRFTAHSSDDDDRTYRPRELLNEEKKDDPIHLFRTWMAEQALWDDEREADLMRRVADIVNQATTAAENAPFPSPDTLTQNVYGPSPV</sequence>
<dbReference type="KEGG" id="sap:Sulac_3483"/>
<dbReference type="PANTHER" id="PTHR43380:SF1">
    <property type="entry name" value="2-OXOISOVALERATE DEHYDROGENASE SUBUNIT ALPHA, MITOCHONDRIAL"/>
    <property type="match status" value="1"/>
</dbReference>
<feature type="domain" description="Dehydrogenase E1 component" evidence="6">
    <location>
        <begin position="23"/>
        <end position="321"/>
    </location>
</feature>
<evidence type="ECO:0000256" key="4">
    <source>
        <dbReference type="RuleBase" id="RU365014"/>
    </source>
</evidence>
<feature type="compositionally biased region" description="Polar residues" evidence="5">
    <location>
        <begin position="322"/>
        <end position="334"/>
    </location>
</feature>
<keyword evidence="8" id="KW-1185">Reference proteome</keyword>
<dbReference type="EC" id="1.2.4.4" evidence="4"/>
<dbReference type="PANTHER" id="PTHR43380">
    <property type="entry name" value="2-OXOISOVALERATE DEHYDROGENASE SUBUNIT ALPHA, MITOCHONDRIAL"/>
    <property type="match status" value="1"/>
</dbReference>
<dbReference type="Gene3D" id="3.40.50.970">
    <property type="match status" value="1"/>
</dbReference>
<reference evidence="7 8" key="2">
    <citation type="journal article" date="2012" name="Stand. Genomic Sci.">
        <title>Complete genome sequence of the moderately thermophilic mineral-sulfide-oxidizing firmicute Sulfobacillus acidophilus type strain (NAL(T)).</title>
        <authorList>
            <person name="Anderson I."/>
            <person name="Chertkov O."/>
            <person name="Chen A."/>
            <person name="Saunders E."/>
            <person name="Lapidus A."/>
            <person name="Nolan M."/>
            <person name="Lucas S."/>
            <person name="Hammon N."/>
            <person name="Deshpande S."/>
            <person name="Cheng J.F."/>
            <person name="Han C."/>
            <person name="Tapia R."/>
            <person name="Goodwin L.A."/>
            <person name="Pitluck S."/>
            <person name="Liolios K."/>
            <person name="Pagani I."/>
            <person name="Ivanova N."/>
            <person name="Mikhailova N."/>
            <person name="Pati A."/>
            <person name="Palaniappan K."/>
            <person name="Land M."/>
            <person name="Pan C."/>
            <person name="Rohde M."/>
            <person name="Pukall R."/>
            <person name="Goker M."/>
            <person name="Detter J.C."/>
            <person name="Woyke T."/>
            <person name="Bristow J."/>
            <person name="Eisen J.A."/>
            <person name="Markowitz V."/>
            <person name="Hugenholtz P."/>
            <person name="Kyrpides N.C."/>
            <person name="Klenk H.P."/>
            <person name="Mavromatis K."/>
        </authorList>
    </citation>
    <scope>NUCLEOTIDE SEQUENCE [LARGE SCALE GENOMIC DNA]</scope>
    <source>
        <strain evidence="8">ATCC 700253 / DSM 10332 / NAL</strain>
    </source>
</reference>
<organism evidence="7 8">
    <name type="scientific">Sulfobacillus acidophilus (strain ATCC 700253 / DSM 10332 / NAL)</name>
    <dbReference type="NCBI Taxonomy" id="679936"/>
    <lineage>
        <taxon>Bacteria</taxon>
        <taxon>Bacillati</taxon>
        <taxon>Bacillota</taxon>
        <taxon>Clostridia</taxon>
        <taxon>Eubacteriales</taxon>
        <taxon>Clostridiales Family XVII. Incertae Sedis</taxon>
        <taxon>Sulfobacillus</taxon>
    </lineage>
</organism>
<dbReference type="SUPFAM" id="SSF52518">
    <property type="entry name" value="Thiamin diphosphate-binding fold (THDP-binding)"/>
    <property type="match status" value="1"/>
</dbReference>
<dbReference type="Pfam" id="PF00676">
    <property type="entry name" value="E1_dh"/>
    <property type="match status" value="1"/>
</dbReference>
<proteinExistence type="inferred from homology"/>
<evidence type="ECO:0000313" key="7">
    <source>
        <dbReference type="EMBL" id="AEW06920.1"/>
    </source>
</evidence>
<name>G8TUF8_SULAD</name>